<name>A0A1H1Q6P5_9GAMM</name>
<dbReference type="Proteomes" id="UP000243207">
    <property type="component" value="Chromosome I"/>
</dbReference>
<keyword evidence="2" id="KW-1185">Reference proteome</keyword>
<dbReference type="STRING" id="487184.SAMN05216421_1069"/>
<organism evidence="1 2">
    <name type="scientific">Halopseudomonas xinjiangensis</name>
    <dbReference type="NCBI Taxonomy" id="487184"/>
    <lineage>
        <taxon>Bacteria</taxon>
        <taxon>Pseudomonadati</taxon>
        <taxon>Pseudomonadota</taxon>
        <taxon>Gammaproteobacteria</taxon>
        <taxon>Pseudomonadales</taxon>
        <taxon>Pseudomonadaceae</taxon>
        <taxon>Halopseudomonas</taxon>
    </lineage>
</organism>
<dbReference type="AlphaFoldDB" id="A0A1H1Q6P5"/>
<protein>
    <submittedName>
        <fullName evidence="1">Uncharacterized protein</fullName>
    </submittedName>
</protein>
<accession>A0A1H1Q6P5</accession>
<evidence type="ECO:0000313" key="2">
    <source>
        <dbReference type="Proteomes" id="UP000243207"/>
    </source>
</evidence>
<proteinExistence type="predicted"/>
<reference evidence="2" key="1">
    <citation type="submission" date="2016-10" db="EMBL/GenBank/DDBJ databases">
        <authorList>
            <person name="Varghese N."/>
            <person name="Submissions S."/>
        </authorList>
    </citation>
    <scope>NUCLEOTIDE SEQUENCE [LARGE SCALE GENOMIC DNA]</scope>
    <source>
        <strain evidence="2">NRRL B-51270</strain>
    </source>
</reference>
<dbReference type="EMBL" id="LT629736">
    <property type="protein sequence ID" value="SDS19070.1"/>
    <property type="molecule type" value="Genomic_DNA"/>
</dbReference>
<evidence type="ECO:0000313" key="1">
    <source>
        <dbReference type="EMBL" id="SDS19070.1"/>
    </source>
</evidence>
<gene>
    <name evidence="1" type="ORF">SAMN05216421_1069</name>
</gene>
<sequence>MTQRYYPKGGRCRGCAKQREDCSALPFNIMPKHRTDGADTVVICTEFRQLNHDDSLRPPRVTRK</sequence>